<dbReference type="EMBL" id="MN739345">
    <property type="protein sequence ID" value="QHS99630.1"/>
    <property type="molecule type" value="Genomic_DNA"/>
</dbReference>
<name>A0A6C0C5D9_9ZZZZ</name>
<protein>
    <submittedName>
        <fullName evidence="1">Uncharacterized protein</fullName>
    </submittedName>
</protein>
<dbReference type="AlphaFoldDB" id="A0A6C0C5D9"/>
<sequence length="120" mass="14663">MKSQLFRRNPDRYIINDLMVIFNIKSLDDQDFYFTKQDLTNLNIIDKMNNIKEKLQIYYLPCKAKVYLNDLNEKKCITILRQFLKHIDYNLKLKEKYIKGVKNYLYYIFASKEKILITFD</sequence>
<accession>A0A6C0C5D9</accession>
<evidence type="ECO:0000313" key="1">
    <source>
        <dbReference type="EMBL" id="QHS99630.1"/>
    </source>
</evidence>
<proteinExistence type="predicted"/>
<reference evidence="1" key="1">
    <citation type="journal article" date="2020" name="Nature">
        <title>Giant virus diversity and host interactions through global metagenomics.</title>
        <authorList>
            <person name="Schulz F."/>
            <person name="Roux S."/>
            <person name="Paez-Espino D."/>
            <person name="Jungbluth S."/>
            <person name="Walsh D.A."/>
            <person name="Denef V.J."/>
            <person name="McMahon K.D."/>
            <person name="Konstantinidis K.T."/>
            <person name="Eloe-Fadrosh E.A."/>
            <person name="Kyrpides N.C."/>
            <person name="Woyke T."/>
        </authorList>
    </citation>
    <scope>NUCLEOTIDE SEQUENCE</scope>
    <source>
        <strain evidence="1">GVMAG-M-3300020187-37</strain>
    </source>
</reference>
<organism evidence="1">
    <name type="scientific">viral metagenome</name>
    <dbReference type="NCBI Taxonomy" id="1070528"/>
    <lineage>
        <taxon>unclassified sequences</taxon>
        <taxon>metagenomes</taxon>
        <taxon>organismal metagenomes</taxon>
    </lineage>
</organism>